<evidence type="ECO:0000313" key="2">
    <source>
        <dbReference type="Proteomes" id="UP000005732"/>
    </source>
</evidence>
<gene>
    <name evidence="1" type="ORF">Rleg4DRAFT_2312</name>
</gene>
<reference evidence="1 2" key="1">
    <citation type="submission" date="2012-02" db="EMBL/GenBank/DDBJ databases">
        <title>Improved High-Quality Draft Sequence of Rhizobium leguminosarum bv. trifolii WSM2297.</title>
        <authorList>
            <consortium name="US DOE Joint Genome Institute"/>
            <person name="Lucas S."/>
            <person name="Han J."/>
            <person name="Lapidus A."/>
            <person name="Cheng J.-F."/>
            <person name="Goodwin L."/>
            <person name="Pitluck S."/>
            <person name="Peters L."/>
            <person name="Ovchinnikova G."/>
            <person name="Zhang X."/>
            <person name="Detter J.C."/>
            <person name="Han C."/>
            <person name="Tapia R."/>
            <person name="Land M."/>
            <person name="Hauser L."/>
            <person name="Kyrpides N."/>
            <person name="Ivanova N."/>
            <person name="Pagani I."/>
            <person name="Brau L."/>
            <person name="Yates R."/>
            <person name="O'Hara G."/>
            <person name="Rui T."/>
            <person name="Howieson J."/>
            <person name="Reeve W."/>
            <person name="Woyke T."/>
        </authorList>
    </citation>
    <scope>NUCLEOTIDE SEQUENCE [LARGE SCALE GENOMIC DNA]</scope>
    <source>
        <strain evidence="1 2">WSM2297</strain>
    </source>
</reference>
<dbReference type="HOGENOM" id="CLU_2755094_0_0_5"/>
<proteinExistence type="predicted"/>
<accession>J0CM75</accession>
<dbReference type="OrthoDB" id="9801717at2"/>
<dbReference type="RefSeq" id="WP_003581394.1">
    <property type="nucleotide sequence ID" value="NZ_JH719395.1"/>
</dbReference>
<dbReference type="AlphaFoldDB" id="J0CM75"/>
<evidence type="ECO:0000313" key="1">
    <source>
        <dbReference type="EMBL" id="EJC80675.1"/>
    </source>
</evidence>
<sequence>MTFHLMSGLWYGLGIQLTEAFRPPVVATTHRYAAADVEMMRKGLEKAGVAGDLGVHFRPNDAGLQLLNGI</sequence>
<name>J0CM75_RHILT</name>
<dbReference type="Proteomes" id="UP000005732">
    <property type="component" value="Unassembled WGS sequence"/>
</dbReference>
<dbReference type="EMBL" id="JH719395">
    <property type="protein sequence ID" value="EJC80675.1"/>
    <property type="molecule type" value="Genomic_DNA"/>
</dbReference>
<protein>
    <submittedName>
        <fullName evidence="1">Uncharacterized protein</fullName>
    </submittedName>
</protein>
<organism evidence="1 2">
    <name type="scientific">Rhizobium leguminosarum bv. trifolii WSM2297</name>
    <dbReference type="NCBI Taxonomy" id="754762"/>
    <lineage>
        <taxon>Bacteria</taxon>
        <taxon>Pseudomonadati</taxon>
        <taxon>Pseudomonadota</taxon>
        <taxon>Alphaproteobacteria</taxon>
        <taxon>Hyphomicrobiales</taxon>
        <taxon>Rhizobiaceae</taxon>
        <taxon>Rhizobium/Agrobacterium group</taxon>
        <taxon>Rhizobium</taxon>
    </lineage>
</organism>